<evidence type="ECO:0000256" key="1">
    <source>
        <dbReference type="SAM" id="MobiDB-lite"/>
    </source>
</evidence>
<dbReference type="RefSeq" id="WP_324694994.1">
    <property type="nucleotide sequence ID" value="NZ_JAYMYJ010000103.1"/>
</dbReference>
<feature type="region of interest" description="Disordered" evidence="1">
    <location>
        <begin position="205"/>
        <end position="229"/>
    </location>
</feature>
<sequence>MSDFLDSLNKNSGALSAVFSGVVTVATVIYAWLTWKLVDETRKMRQAQTEPRVQVTYRVREEWVNLLDISVKNIGLGPAYDIRLHIREHNDVSGAQILKEALLKLACFKSGLSYLGPGQEYFSFWTSLAEGDATKVDSRLVIVCSYKSATGISQVDDYVIDLSEMKGSSRLGEPPLHKMAKQLEKIEQHLQHTIGGSRRLRVDSFSQADRDAERAALEERIQRDREGAN</sequence>
<evidence type="ECO:0000256" key="2">
    <source>
        <dbReference type="SAM" id="Phobius"/>
    </source>
</evidence>
<accession>A0ABU6CYE8</accession>
<organism evidence="3 4">
    <name type="scientific">Candidatus Thiothrix phosphatis</name>
    <dbReference type="NCBI Taxonomy" id="3112415"/>
    <lineage>
        <taxon>Bacteria</taxon>
        <taxon>Pseudomonadati</taxon>
        <taxon>Pseudomonadota</taxon>
        <taxon>Gammaproteobacteria</taxon>
        <taxon>Thiotrichales</taxon>
        <taxon>Thiotrichaceae</taxon>
        <taxon>Thiothrix</taxon>
    </lineage>
</organism>
<keyword evidence="2" id="KW-0472">Membrane</keyword>
<comment type="caution">
    <text evidence="3">The sequence shown here is derived from an EMBL/GenBank/DDBJ whole genome shotgun (WGS) entry which is preliminary data.</text>
</comment>
<keyword evidence="2" id="KW-1133">Transmembrane helix</keyword>
<evidence type="ECO:0000313" key="4">
    <source>
        <dbReference type="Proteomes" id="UP001308005"/>
    </source>
</evidence>
<feature type="compositionally biased region" description="Basic and acidic residues" evidence="1">
    <location>
        <begin position="208"/>
        <end position="229"/>
    </location>
</feature>
<feature type="transmembrane region" description="Helical" evidence="2">
    <location>
        <begin position="12"/>
        <end position="35"/>
    </location>
</feature>
<reference evidence="4" key="1">
    <citation type="submission" date="2023-07" db="EMBL/GenBank/DDBJ databases">
        <title>The carbon used by Thiothrix.</title>
        <authorList>
            <person name="Chen L."/>
        </authorList>
    </citation>
    <scope>NUCLEOTIDE SEQUENCE [LARGE SCALE GENOMIC DNA]</scope>
</reference>
<name>A0ABU6CYE8_9GAMM</name>
<dbReference type="EMBL" id="JAYMYJ010000103">
    <property type="protein sequence ID" value="MEB4591413.1"/>
    <property type="molecule type" value="Genomic_DNA"/>
</dbReference>
<keyword evidence="2" id="KW-0812">Transmembrane</keyword>
<proteinExistence type="predicted"/>
<dbReference type="Proteomes" id="UP001308005">
    <property type="component" value="Unassembled WGS sequence"/>
</dbReference>
<evidence type="ECO:0000313" key="3">
    <source>
        <dbReference type="EMBL" id="MEB4591413.1"/>
    </source>
</evidence>
<keyword evidence="4" id="KW-1185">Reference proteome</keyword>
<protein>
    <submittedName>
        <fullName evidence="3">Uncharacterized protein</fullName>
    </submittedName>
</protein>
<gene>
    <name evidence="3" type="ORF">VSS37_10520</name>
</gene>